<name>A0ABP5GC34_9MICO</name>
<dbReference type="Gene3D" id="3.40.50.1820">
    <property type="entry name" value="alpha/beta hydrolase"/>
    <property type="match status" value="1"/>
</dbReference>
<dbReference type="InterPro" id="IPR029058">
    <property type="entry name" value="AB_hydrolase_fold"/>
</dbReference>
<comment type="caution">
    <text evidence="3">The sequence shown here is derived from an EMBL/GenBank/DDBJ whole genome shotgun (WGS) entry which is preliminary data.</text>
</comment>
<organism evidence="3 4">
    <name type="scientific">Agromyces tropicus</name>
    <dbReference type="NCBI Taxonomy" id="555371"/>
    <lineage>
        <taxon>Bacteria</taxon>
        <taxon>Bacillati</taxon>
        <taxon>Actinomycetota</taxon>
        <taxon>Actinomycetes</taxon>
        <taxon>Micrococcales</taxon>
        <taxon>Microbacteriaceae</taxon>
        <taxon>Agromyces</taxon>
    </lineage>
</organism>
<dbReference type="Pfam" id="PF00561">
    <property type="entry name" value="Abhydrolase_1"/>
    <property type="match status" value="1"/>
</dbReference>
<dbReference type="Proteomes" id="UP001501196">
    <property type="component" value="Unassembled WGS sequence"/>
</dbReference>
<sequence>MALAAAAALSACGGGEAPTTDAEASASPSAGPRQGTVEFDGTTVGYVCFGEGSPALMLEAGTGTAGTRSFPAPFIDPIAAVTTVCTYDRLGTSAASSQPPDDVRSLDDLVAVLDGAIGALGLEPPVIVGGQSGGGNIAIAYAEAHPDKVAGLVTIDSYHDDPAKMKAEQDAGGFVWQEDPEHMDWVQASVEQDAYAMPFGEFPVLVISATQADTGGPQNQAFWLAISPDSEQVVVEGPHDLQFANPEGTSAPIVALVSGR</sequence>
<proteinExistence type="predicted"/>
<feature type="domain" description="AB hydrolase-1" evidence="2">
    <location>
        <begin position="65"/>
        <end position="178"/>
    </location>
</feature>
<protein>
    <recommendedName>
        <fullName evidence="2">AB hydrolase-1 domain-containing protein</fullName>
    </recommendedName>
</protein>
<reference evidence="4" key="1">
    <citation type="journal article" date="2019" name="Int. J. Syst. Evol. Microbiol.">
        <title>The Global Catalogue of Microorganisms (GCM) 10K type strain sequencing project: providing services to taxonomists for standard genome sequencing and annotation.</title>
        <authorList>
            <consortium name="The Broad Institute Genomics Platform"/>
            <consortium name="The Broad Institute Genome Sequencing Center for Infectious Disease"/>
            <person name="Wu L."/>
            <person name="Ma J."/>
        </authorList>
    </citation>
    <scope>NUCLEOTIDE SEQUENCE [LARGE SCALE GENOMIC DNA]</scope>
    <source>
        <strain evidence="4">JCM 15672</strain>
    </source>
</reference>
<keyword evidence="4" id="KW-1185">Reference proteome</keyword>
<gene>
    <name evidence="3" type="ORF">GCM10009819_29540</name>
</gene>
<accession>A0ABP5GC34</accession>
<dbReference type="RefSeq" id="WP_344376056.1">
    <property type="nucleotide sequence ID" value="NZ_BAAAPW010000005.1"/>
</dbReference>
<feature type="region of interest" description="Disordered" evidence="1">
    <location>
        <begin position="12"/>
        <end position="36"/>
    </location>
</feature>
<evidence type="ECO:0000313" key="4">
    <source>
        <dbReference type="Proteomes" id="UP001501196"/>
    </source>
</evidence>
<evidence type="ECO:0000259" key="2">
    <source>
        <dbReference type="Pfam" id="PF00561"/>
    </source>
</evidence>
<dbReference type="SUPFAM" id="SSF53474">
    <property type="entry name" value="alpha/beta-Hydrolases"/>
    <property type="match status" value="1"/>
</dbReference>
<evidence type="ECO:0000256" key="1">
    <source>
        <dbReference type="SAM" id="MobiDB-lite"/>
    </source>
</evidence>
<dbReference type="EMBL" id="BAAAPW010000005">
    <property type="protein sequence ID" value="GAA2041628.1"/>
    <property type="molecule type" value="Genomic_DNA"/>
</dbReference>
<dbReference type="InterPro" id="IPR000073">
    <property type="entry name" value="AB_hydrolase_1"/>
</dbReference>
<evidence type="ECO:0000313" key="3">
    <source>
        <dbReference type="EMBL" id="GAA2041628.1"/>
    </source>
</evidence>